<gene>
    <name evidence="1" type="ORF">SAMN04244560_02704</name>
</gene>
<name>A0A1G7VY57_THETY</name>
<evidence type="ECO:0000313" key="2">
    <source>
        <dbReference type="Proteomes" id="UP000183404"/>
    </source>
</evidence>
<evidence type="ECO:0000313" key="1">
    <source>
        <dbReference type="EMBL" id="SDG64643.1"/>
    </source>
</evidence>
<dbReference type="EMBL" id="FNBS01000105">
    <property type="protein sequence ID" value="SDG64643.1"/>
    <property type="molecule type" value="Genomic_DNA"/>
</dbReference>
<proteinExistence type="predicted"/>
<accession>A0A1G7VY57</accession>
<reference evidence="1 2" key="1">
    <citation type="submission" date="2016-10" db="EMBL/GenBank/DDBJ databases">
        <authorList>
            <person name="de Groot N.N."/>
        </authorList>
    </citation>
    <scope>NUCLEOTIDE SEQUENCE [LARGE SCALE GENOMIC DNA]</scope>
    <source>
        <strain evidence="1 2">DSM 569</strain>
    </source>
</reference>
<dbReference type="AlphaFoldDB" id="A0A1G7VY57"/>
<dbReference type="Proteomes" id="UP000183404">
    <property type="component" value="Unassembled WGS sequence"/>
</dbReference>
<dbReference type="RefSeq" id="WP_004397222.1">
    <property type="nucleotide sequence ID" value="NZ_FNBS01000105.1"/>
</dbReference>
<protein>
    <submittedName>
        <fullName evidence="1">Uncharacterized protein</fullName>
    </submittedName>
</protein>
<sequence>MSKILELLKDYRTISIIGMAKNVGKTTVLNYILSKARGKYTLGLTSIGRDGEEYDQVAFFPKPRIYIAKGSYIATAKEALLNSDITKEIVATTGFDTPMGEIVIAKALSDGYVDLAGPSINSEMAKVCNLLLKLGCDKAIIDGALSRKTQASPSVSEATILATGAALSYDMEETIRKTAFTVKLLSIEAEKDKEILKLAQNILDNSRLGFIYKDKRYKTIELPTAIDSSKEIVENLEGATHVVIKGVVSDKLIEDVMRGTDKYKGVVFLAEDSTKLFLQEETFLKFQKGGGILKVLKPVNLVCVTINPVSSLNYQYDKKEFLERLKREISIPVFDVMGGD</sequence>
<organism evidence="1 2">
    <name type="scientific">Thermoanaerobacter thermohydrosulfuricus</name>
    <name type="common">Clostridium thermohydrosulfuricum</name>
    <dbReference type="NCBI Taxonomy" id="1516"/>
    <lineage>
        <taxon>Bacteria</taxon>
        <taxon>Bacillati</taxon>
        <taxon>Bacillota</taxon>
        <taxon>Clostridia</taxon>
        <taxon>Thermoanaerobacterales</taxon>
        <taxon>Thermoanaerobacteraceae</taxon>
        <taxon>Thermoanaerobacter</taxon>
    </lineage>
</organism>